<reference evidence="3 4" key="1">
    <citation type="submission" date="2020-07" db="EMBL/GenBank/DDBJ databases">
        <title>Sequencing the genomes of 1000 actinobacteria strains.</title>
        <authorList>
            <person name="Klenk H.-P."/>
        </authorList>
    </citation>
    <scope>NUCLEOTIDE SEQUENCE [LARGE SCALE GENOMIC DNA]</scope>
    <source>
        <strain evidence="3 4">DSM 19082</strain>
    </source>
</reference>
<dbReference type="EMBL" id="JACCBF010000001">
    <property type="protein sequence ID" value="NYD33828.1"/>
    <property type="molecule type" value="Genomic_DNA"/>
</dbReference>
<evidence type="ECO:0000256" key="1">
    <source>
        <dbReference type="SAM" id="Phobius"/>
    </source>
</evidence>
<keyword evidence="1" id="KW-0812">Transmembrane</keyword>
<dbReference type="InterPro" id="IPR014529">
    <property type="entry name" value="UCP026631"/>
</dbReference>
<dbReference type="AlphaFoldDB" id="A0A852RTJ0"/>
<feature type="domain" description="YdbS-like PH" evidence="2">
    <location>
        <begin position="387"/>
        <end position="456"/>
    </location>
</feature>
<keyword evidence="4" id="KW-1185">Reference proteome</keyword>
<feature type="transmembrane region" description="Helical" evidence="1">
    <location>
        <begin position="359"/>
        <end position="377"/>
    </location>
</feature>
<gene>
    <name evidence="3" type="ORF">BJ958_005374</name>
</gene>
<keyword evidence="1" id="KW-1133">Transmembrane helix</keyword>
<keyword evidence="1" id="KW-0472">Membrane</keyword>
<dbReference type="PANTHER" id="PTHR34473:SF2">
    <property type="entry name" value="UPF0699 TRANSMEMBRANE PROTEIN YDBT"/>
    <property type="match status" value="1"/>
</dbReference>
<name>A0A852RTJ0_9ACTN</name>
<feature type="transmembrane region" description="Helical" evidence="1">
    <location>
        <begin position="161"/>
        <end position="183"/>
    </location>
</feature>
<feature type="transmembrane region" description="Helical" evidence="1">
    <location>
        <begin position="335"/>
        <end position="353"/>
    </location>
</feature>
<evidence type="ECO:0000313" key="4">
    <source>
        <dbReference type="Proteomes" id="UP000582231"/>
    </source>
</evidence>
<comment type="caution">
    <text evidence="3">The sequence shown here is derived from an EMBL/GenBank/DDBJ whole genome shotgun (WGS) entry which is preliminary data.</text>
</comment>
<proteinExistence type="predicted"/>
<sequence length="470" mass="48595">MLLVHPIKEVGRFLPVLVGLLVAGGASGTGPWALLGVGIPVGLGVVRYLTTTYRIADGRVELQRGLLQRHTLSTPVDRVRTVDLTASPVHRLLGLTTVVIGTGSVTSDSDERLALDALPQEEAARLRAELLHTASPAAAGDAPADEAVEQEQVVARFVPRWLWYAPFSGTALVGLGAILATGAQLNESIQIRVSEEDLAAVDLTLVVGVVLAAIVLVVLLAVGGYLVTNGGFVLSRYGAAWHVRRGLLTRRETSIDVARLAGVSIGEPAALRVARGRRVGAIVTGLSGDQASSAMLLPPAPRATGYDVASAVLGTPAPVSTALLPHGRTATTRRYTRALLGSLPFVAAAALAVLAGGPAWLLVVALLPLAVALALATDRARALGHAFVDGHVVMRSGSVLRSRDAVAAGHVIGWNQRATWFQRRAGLVALAATTAGGKGQVHVPDVPVDAAIALAEAATPGLVGQFLESR</sequence>
<protein>
    <submittedName>
        <fullName evidence="3">Putative membrane protein</fullName>
    </submittedName>
</protein>
<dbReference type="Proteomes" id="UP000582231">
    <property type="component" value="Unassembled WGS sequence"/>
</dbReference>
<dbReference type="RefSeq" id="WP_218865988.1">
    <property type="nucleotide sequence ID" value="NZ_BAABEF010000001.1"/>
</dbReference>
<dbReference type="Pfam" id="PF03703">
    <property type="entry name" value="bPH_2"/>
    <property type="match status" value="2"/>
</dbReference>
<evidence type="ECO:0000259" key="2">
    <source>
        <dbReference type="Pfam" id="PF03703"/>
    </source>
</evidence>
<feature type="domain" description="YdbS-like PH" evidence="2">
    <location>
        <begin position="48"/>
        <end position="129"/>
    </location>
</feature>
<evidence type="ECO:0000313" key="3">
    <source>
        <dbReference type="EMBL" id="NYD33828.1"/>
    </source>
</evidence>
<dbReference type="PANTHER" id="PTHR34473">
    <property type="entry name" value="UPF0699 TRANSMEMBRANE PROTEIN YDBS"/>
    <property type="match status" value="1"/>
</dbReference>
<dbReference type="PIRSF" id="PIRSF026631">
    <property type="entry name" value="UCP026631"/>
    <property type="match status" value="1"/>
</dbReference>
<organism evidence="3 4">
    <name type="scientific">Nocardioides kongjuensis</name>
    <dbReference type="NCBI Taxonomy" id="349522"/>
    <lineage>
        <taxon>Bacteria</taxon>
        <taxon>Bacillati</taxon>
        <taxon>Actinomycetota</taxon>
        <taxon>Actinomycetes</taxon>
        <taxon>Propionibacteriales</taxon>
        <taxon>Nocardioidaceae</taxon>
        <taxon>Nocardioides</taxon>
    </lineage>
</organism>
<accession>A0A852RTJ0</accession>
<dbReference type="InterPro" id="IPR005182">
    <property type="entry name" value="YdbS-like_PH"/>
</dbReference>
<feature type="transmembrane region" description="Helical" evidence="1">
    <location>
        <begin position="9"/>
        <end position="26"/>
    </location>
</feature>
<feature type="transmembrane region" description="Helical" evidence="1">
    <location>
        <begin position="203"/>
        <end position="227"/>
    </location>
</feature>